<proteinExistence type="predicted"/>
<dbReference type="AlphaFoldDB" id="A0A8J2W5U2"/>
<organism evidence="2 3">
    <name type="scientific">Danaus chrysippus</name>
    <name type="common">African queen</name>
    <dbReference type="NCBI Taxonomy" id="151541"/>
    <lineage>
        <taxon>Eukaryota</taxon>
        <taxon>Metazoa</taxon>
        <taxon>Ecdysozoa</taxon>
        <taxon>Arthropoda</taxon>
        <taxon>Hexapoda</taxon>
        <taxon>Insecta</taxon>
        <taxon>Pterygota</taxon>
        <taxon>Neoptera</taxon>
        <taxon>Endopterygota</taxon>
        <taxon>Lepidoptera</taxon>
        <taxon>Glossata</taxon>
        <taxon>Ditrysia</taxon>
        <taxon>Papilionoidea</taxon>
        <taxon>Nymphalidae</taxon>
        <taxon>Danainae</taxon>
        <taxon>Danaini</taxon>
        <taxon>Danaina</taxon>
        <taxon>Danaus</taxon>
        <taxon>Anosia</taxon>
    </lineage>
</organism>
<dbReference type="EMBL" id="CAKASE010000066">
    <property type="protein sequence ID" value="CAG9570562.1"/>
    <property type="molecule type" value="Genomic_DNA"/>
</dbReference>
<gene>
    <name evidence="2" type="ORF">DCHRY22_LOCUS9274</name>
</gene>
<dbReference type="Proteomes" id="UP000789524">
    <property type="component" value="Unassembled WGS sequence"/>
</dbReference>
<protein>
    <submittedName>
        <fullName evidence="2">(African queen) hypothetical protein</fullName>
    </submittedName>
</protein>
<feature type="region of interest" description="Disordered" evidence="1">
    <location>
        <begin position="1"/>
        <end position="26"/>
    </location>
</feature>
<name>A0A8J2W5U2_9NEOP</name>
<dbReference type="InterPro" id="IPR050278">
    <property type="entry name" value="Serine_Prot_S9B/DPPIV"/>
</dbReference>
<dbReference type="PANTHER" id="PTHR11731:SF135">
    <property type="entry name" value="INACTIVE DIPEPTIDYL PEPTIDASE 10-LIKE PROTEIN"/>
    <property type="match status" value="1"/>
</dbReference>
<dbReference type="OrthoDB" id="16520at2759"/>
<feature type="compositionally biased region" description="Gly residues" evidence="1">
    <location>
        <begin position="14"/>
        <end position="24"/>
    </location>
</feature>
<dbReference type="GO" id="GO:0005886">
    <property type="term" value="C:plasma membrane"/>
    <property type="evidence" value="ECO:0007669"/>
    <property type="project" value="TreeGrafter"/>
</dbReference>
<evidence type="ECO:0000256" key="1">
    <source>
        <dbReference type="SAM" id="MobiDB-lite"/>
    </source>
</evidence>
<comment type="caution">
    <text evidence="2">The sequence shown here is derived from an EMBL/GenBank/DDBJ whole genome shotgun (WGS) entry which is preliminary data.</text>
</comment>
<dbReference type="PANTHER" id="PTHR11731">
    <property type="entry name" value="PROTEASE FAMILY S9B,C DIPEPTIDYL-PEPTIDASE IV-RELATED"/>
    <property type="match status" value="1"/>
</dbReference>
<reference evidence="2" key="1">
    <citation type="submission" date="2021-09" db="EMBL/GenBank/DDBJ databases">
        <authorList>
            <person name="Martin H S."/>
        </authorList>
    </citation>
    <scope>NUCLEOTIDE SEQUENCE</scope>
</reference>
<evidence type="ECO:0000313" key="2">
    <source>
        <dbReference type="EMBL" id="CAG9570562.1"/>
    </source>
</evidence>
<evidence type="ECO:0000313" key="3">
    <source>
        <dbReference type="Proteomes" id="UP000789524"/>
    </source>
</evidence>
<accession>A0A8J2W5U2</accession>
<sequence length="160" mass="17695">MFVLGQTRRRSAAGAGGGAGGGRSGIFNSIPVTDQGGVWRHAIHLTQETRTTITQGNFEITQLIGWDEKRRLLSSAPGSQLVTEQWAPRWGWYLAAARNFIVAEIDARGSGGQVYPDEGHSFERSFLHVYSSMEQFFDECFGPVELADWDNPGGLFPFRD</sequence>
<keyword evidence="3" id="KW-1185">Reference proteome</keyword>